<evidence type="ECO:0000259" key="12">
    <source>
        <dbReference type="Pfam" id="PF01467"/>
    </source>
</evidence>
<dbReference type="Gramene" id="AET5Gv20376500.6">
    <property type="protein sequence ID" value="AET5Gv20376500.6"/>
    <property type="gene ID" value="AET5Gv20376500"/>
</dbReference>
<dbReference type="EC" id="2.7.7.14" evidence="10"/>
<organism evidence="13 14">
    <name type="scientific">Aegilops tauschii subsp. strangulata</name>
    <name type="common">Goatgrass</name>
    <dbReference type="NCBI Taxonomy" id="200361"/>
    <lineage>
        <taxon>Eukaryota</taxon>
        <taxon>Viridiplantae</taxon>
        <taxon>Streptophyta</taxon>
        <taxon>Embryophyta</taxon>
        <taxon>Tracheophyta</taxon>
        <taxon>Spermatophyta</taxon>
        <taxon>Magnoliopsida</taxon>
        <taxon>Liliopsida</taxon>
        <taxon>Poales</taxon>
        <taxon>Poaceae</taxon>
        <taxon>BOP clade</taxon>
        <taxon>Pooideae</taxon>
        <taxon>Triticodae</taxon>
        <taxon>Triticeae</taxon>
        <taxon>Triticinae</taxon>
        <taxon>Aegilops</taxon>
    </lineage>
</organism>
<dbReference type="Gene3D" id="3.40.50.620">
    <property type="entry name" value="HUPs"/>
    <property type="match status" value="1"/>
</dbReference>
<dbReference type="SUPFAM" id="SSF52374">
    <property type="entry name" value="Nucleotidylyl transferase"/>
    <property type="match status" value="1"/>
</dbReference>
<evidence type="ECO:0000256" key="11">
    <source>
        <dbReference type="ARBA" id="ARBA00031473"/>
    </source>
</evidence>
<evidence type="ECO:0000256" key="2">
    <source>
        <dbReference type="ARBA" id="ARBA00010101"/>
    </source>
</evidence>
<dbReference type="PANTHER" id="PTHR45780:SF2">
    <property type="entry name" value="ETHANOLAMINE-PHOSPHATE CYTIDYLYLTRANSFERASE"/>
    <property type="match status" value="1"/>
</dbReference>
<keyword evidence="4" id="KW-0808">Transferase</keyword>
<evidence type="ECO:0000256" key="5">
    <source>
        <dbReference type="ARBA" id="ARBA00022695"/>
    </source>
</evidence>
<dbReference type="InterPro" id="IPR004821">
    <property type="entry name" value="Cyt_trans-like"/>
</dbReference>
<reference evidence="13" key="3">
    <citation type="journal article" date="2017" name="Nature">
        <title>Genome sequence of the progenitor of the wheat D genome Aegilops tauschii.</title>
        <authorList>
            <person name="Luo M.C."/>
            <person name="Gu Y.Q."/>
            <person name="Puiu D."/>
            <person name="Wang H."/>
            <person name="Twardziok S.O."/>
            <person name="Deal K.R."/>
            <person name="Huo N."/>
            <person name="Zhu T."/>
            <person name="Wang L."/>
            <person name="Wang Y."/>
            <person name="McGuire P.E."/>
            <person name="Liu S."/>
            <person name="Long H."/>
            <person name="Ramasamy R.K."/>
            <person name="Rodriguez J.C."/>
            <person name="Van S.L."/>
            <person name="Yuan L."/>
            <person name="Wang Z."/>
            <person name="Xia Z."/>
            <person name="Xiao L."/>
            <person name="Anderson O.D."/>
            <person name="Ouyang S."/>
            <person name="Liang Y."/>
            <person name="Zimin A.V."/>
            <person name="Pertea G."/>
            <person name="Qi P."/>
            <person name="Bennetzen J.L."/>
            <person name="Dai X."/>
            <person name="Dawson M.W."/>
            <person name="Muller H.G."/>
            <person name="Kugler K."/>
            <person name="Rivarola-Duarte L."/>
            <person name="Spannagl M."/>
            <person name="Mayer K.F.X."/>
            <person name="Lu F.H."/>
            <person name="Bevan M.W."/>
            <person name="Leroy P."/>
            <person name="Li P."/>
            <person name="You F.M."/>
            <person name="Sun Q."/>
            <person name="Liu Z."/>
            <person name="Lyons E."/>
            <person name="Wicker T."/>
            <person name="Salzberg S.L."/>
            <person name="Devos K.M."/>
            <person name="Dvorak J."/>
        </authorList>
    </citation>
    <scope>NUCLEOTIDE SEQUENCE [LARGE SCALE GENOMIC DNA]</scope>
    <source>
        <strain evidence="13">cv. AL8/78</strain>
    </source>
</reference>
<reference evidence="14" key="2">
    <citation type="journal article" date="2017" name="Nat. Plants">
        <title>The Aegilops tauschii genome reveals multiple impacts of transposons.</title>
        <authorList>
            <person name="Zhao G."/>
            <person name="Zou C."/>
            <person name="Li K."/>
            <person name="Wang K."/>
            <person name="Li T."/>
            <person name="Gao L."/>
            <person name="Zhang X."/>
            <person name="Wang H."/>
            <person name="Yang Z."/>
            <person name="Liu X."/>
            <person name="Jiang W."/>
            <person name="Mao L."/>
            <person name="Kong X."/>
            <person name="Jiao Y."/>
            <person name="Jia J."/>
        </authorList>
    </citation>
    <scope>NUCLEOTIDE SEQUENCE [LARGE SCALE GENOMIC DNA]</scope>
    <source>
        <strain evidence="14">cv. AL8/78</strain>
    </source>
</reference>
<dbReference type="InterPro" id="IPR044608">
    <property type="entry name" value="Ect1/PCYT2"/>
</dbReference>
<evidence type="ECO:0000256" key="7">
    <source>
        <dbReference type="ARBA" id="ARBA00023209"/>
    </source>
</evidence>
<dbReference type="Pfam" id="PF01467">
    <property type="entry name" value="CTP_transf_like"/>
    <property type="match status" value="1"/>
</dbReference>
<sequence>ILLLMFIILVSSTRGPHRPIMNLHERSLSVLACRYVDEVIIGAPWDISKDMITTFNISLVVQGTIAENMDFAKVIT</sequence>
<evidence type="ECO:0000256" key="1">
    <source>
        <dbReference type="ARBA" id="ARBA00005189"/>
    </source>
</evidence>
<dbReference type="EnsemblPlants" id="AET5Gv20376500.6">
    <property type="protein sequence ID" value="AET5Gv20376500.6"/>
    <property type="gene ID" value="AET5Gv20376500"/>
</dbReference>
<keyword evidence="6" id="KW-0443">Lipid metabolism</keyword>
<keyword evidence="14" id="KW-1185">Reference proteome</keyword>
<keyword evidence="8" id="KW-1208">Phospholipid metabolism</keyword>
<accession>A0A453KCY4</accession>
<dbReference type="UniPathway" id="UPA00558">
    <property type="reaction ID" value="UER00742"/>
</dbReference>
<dbReference type="AlphaFoldDB" id="A0A453KCY4"/>
<keyword evidence="7" id="KW-0594">Phospholipid biosynthesis</keyword>
<evidence type="ECO:0000256" key="3">
    <source>
        <dbReference type="ARBA" id="ARBA00022516"/>
    </source>
</evidence>
<keyword evidence="5" id="KW-0548">Nucleotidyltransferase</keyword>
<reference evidence="13" key="4">
    <citation type="submission" date="2019-03" db="UniProtKB">
        <authorList>
            <consortium name="EnsemblPlants"/>
        </authorList>
    </citation>
    <scope>IDENTIFICATION</scope>
</reference>
<evidence type="ECO:0000313" key="14">
    <source>
        <dbReference type="Proteomes" id="UP000015105"/>
    </source>
</evidence>
<comment type="pathway">
    <text evidence="1">Lipid metabolism.</text>
</comment>
<dbReference type="PANTHER" id="PTHR45780">
    <property type="entry name" value="ETHANOLAMINE-PHOSPHATE CYTIDYLYLTRANSFERASE"/>
    <property type="match status" value="1"/>
</dbReference>
<feature type="domain" description="Cytidyltransferase-like" evidence="12">
    <location>
        <begin position="7"/>
        <end position="65"/>
    </location>
</feature>
<evidence type="ECO:0000256" key="8">
    <source>
        <dbReference type="ARBA" id="ARBA00023264"/>
    </source>
</evidence>
<evidence type="ECO:0000313" key="13">
    <source>
        <dbReference type="EnsemblPlants" id="AET5Gv20376500.6"/>
    </source>
</evidence>
<proteinExistence type="inferred from homology"/>
<name>A0A453KCY4_AEGTS</name>
<dbReference type="GO" id="GO:0006646">
    <property type="term" value="P:phosphatidylethanolamine biosynthetic process"/>
    <property type="evidence" value="ECO:0007669"/>
    <property type="project" value="UniProtKB-UniPathway"/>
</dbReference>
<reference evidence="13" key="5">
    <citation type="journal article" date="2021" name="G3 (Bethesda)">
        <title>Aegilops tauschii genome assembly Aet v5.0 features greater sequence contiguity and improved annotation.</title>
        <authorList>
            <person name="Wang L."/>
            <person name="Zhu T."/>
            <person name="Rodriguez J.C."/>
            <person name="Deal K.R."/>
            <person name="Dubcovsky J."/>
            <person name="McGuire P.E."/>
            <person name="Lux T."/>
            <person name="Spannagl M."/>
            <person name="Mayer K.F.X."/>
            <person name="Baldrich P."/>
            <person name="Meyers B.C."/>
            <person name="Huo N."/>
            <person name="Gu Y.Q."/>
            <person name="Zhou H."/>
            <person name="Devos K.M."/>
            <person name="Bennetzen J.L."/>
            <person name="Unver T."/>
            <person name="Budak H."/>
            <person name="Gulick P.J."/>
            <person name="Galiba G."/>
            <person name="Kalapos B."/>
            <person name="Nelson D.R."/>
            <person name="Li P."/>
            <person name="You F.M."/>
            <person name="Luo M.C."/>
            <person name="Dvorak J."/>
        </authorList>
    </citation>
    <scope>NUCLEOTIDE SEQUENCE [LARGE SCALE GENOMIC DNA]</scope>
    <source>
        <strain evidence="13">cv. AL8/78</strain>
    </source>
</reference>
<comment type="pathway">
    <text evidence="9">Phospholipid metabolism; phosphatidylethanolamine biosynthesis; phosphatidylethanolamine from ethanolamine: step 2/3.</text>
</comment>
<evidence type="ECO:0000256" key="6">
    <source>
        <dbReference type="ARBA" id="ARBA00023098"/>
    </source>
</evidence>
<protein>
    <recommendedName>
        <fullName evidence="10">ethanolamine-phosphate cytidylyltransferase</fullName>
        <ecNumber evidence="10">2.7.7.14</ecNumber>
    </recommendedName>
    <alternativeName>
        <fullName evidence="11">CTP:phosphoethanolamine cytidylyltransferase</fullName>
    </alternativeName>
</protein>
<evidence type="ECO:0000256" key="10">
    <source>
        <dbReference type="ARBA" id="ARBA00024221"/>
    </source>
</evidence>
<keyword evidence="3" id="KW-0444">Lipid biosynthesis</keyword>
<comment type="similarity">
    <text evidence="2">Belongs to the cytidylyltransferase family.</text>
</comment>
<dbReference type="Proteomes" id="UP000015105">
    <property type="component" value="Chromosome 5D"/>
</dbReference>
<dbReference type="GO" id="GO:0004306">
    <property type="term" value="F:ethanolamine-phosphate cytidylyltransferase activity"/>
    <property type="evidence" value="ECO:0007669"/>
    <property type="project" value="UniProtKB-EC"/>
</dbReference>
<evidence type="ECO:0000256" key="4">
    <source>
        <dbReference type="ARBA" id="ARBA00022679"/>
    </source>
</evidence>
<evidence type="ECO:0000256" key="9">
    <source>
        <dbReference type="ARBA" id="ARBA00024191"/>
    </source>
</evidence>
<reference evidence="14" key="1">
    <citation type="journal article" date="2014" name="Science">
        <title>Ancient hybridizations among the ancestral genomes of bread wheat.</title>
        <authorList>
            <consortium name="International Wheat Genome Sequencing Consortium,"/>
            <person name="Marcussen T."/>
            <person name="Sandve S.R."/>
            <person name="Heier L."/>
            <person name="Spannagl M."/>
            <person name="Pfeifer M."/>
            <person name="Jakobsen K.S."/>
            <person name="Wulff B.B."/>
            <person name="Steuernagel B."/>
            <person name="Mayer K.F."/>
            <person name="Olsen O.A."/>
        </authorList>
    </citation>
    <scope>NUCLEOTIDE SEQUENCE [LARGE SCALE GENOMIC DNA]</scope>
    <source>
        <strain evidence="14">cv. AL8/78</strain>
    </source>
</reference>
<dbReference type="GO" id="GO:0005737">
    <property type="term" value="C:cytoplasm"/>
    <property type="evidence" value="ECO:0007669"/>
    <property type="project" value="TreeGrafter"/>
</dbReference>
<dbReference type="InterPro" id="IPR014729">
    <property type="entry name" value="Rossmann-like_a/b/a_fold"/>
</dbReference>